<dbReference type="Gene3D" id="3.40.850.10">
    <property type="entry name" value="Kinesin motor domain"/>
    <property type="match status" value="1"/>
</dbReference>
<dbReference type="InterPro" id="IPR001752">
    <property type="entry name" value="Kinesin_motor_dom"/>
</dbReference>
<keyword evidence="11" id="KW-1185">Reference proteome</keyword>
<dbReference type="Proteomes" id="UP000310200">
    <property type="component" value="Unassembled WGS sequence"/>
</dbReference>
<dbReference type="SUPFAM" id="SSF52540">
    <property type="entry name" value="P-loop containing nucleoside triphosphate hydrolases"/>
    <property type="match status" value="1"/>
</dbReference>
<feature type="region of interest" description="Disordered" evidence="8">
    <location>
        <begin position="617"/>
        <end position="653"/>
    </location>
</feature>
<feature type="coiled-coil region" evidence="7">
    <location>
        <begin position="510"/>
        <end position="544"/>
    </location>
</feature>
<feature type="compositionally biased region" description="Low complexity" evidence="8">
    <location>
        <begin position="623"/>
        <end position="632"/>
    </location>
</feature>
<keyword evidence="2 5" id="KW-0547">Nucleotide-binding</keyword>
<evidence type="ECO:0000256" key="2">
    <source>
        <dbReference type="ARBA" id="ARBA00022741"/>
    </source>
</evidence>
<dbReference type="InterPro" id="IPR027417">
    <property type="entry name" value="P-loop_NTPase"/>
</dbReference>
<dbReference type="AlphaFoldDB" id="A0A4S2L3A8"/>
<keyword evidence="3 5" id="KW-0067">ATP-binding</keyword>
<dbReference type="PRINTS" id="PR00380">
    <property type="entry name" value="KINESINHEAVY"/>
</dbReference>
<dbReference type="PANTHER" id="PTHR47969">
    <property type="entry name" value="CHROMOSOME-ASSOCIATED KINESIN KIF4A-RELATED"/>
    <property type="match status" value="1"/>
</dbReference>
<keyword evidence="6" id="KW-0493">Microtubule</keyword>
<dbReference type="Pfam" id="PF00225">
    <property type="entry name" value="Kinesin"/>
    <property type="match status" value="1"/>
</dbReference>
<evidence type="ECO:0000256" key="8">
    <source>
        <dbReference type="SAM" id="MobiDB-lite"/>
    </source>
</evidence>
<evidence type="ECO:0000313" key="10">
    <source>
        <dbReference type="EMBL" id="TGZ57091.1"/>
    </source>
</evidence>
<dbReference type="InterPro" id="IPR036961">
    <property type="entry name" value="Kinesin_motor_dom_sf"/>
</dbReference>
<feature type="domain" description="Kinesin motor" evidence="9">
    <location>
        <begin position="4"/>
        <end position="327"/>
    </location>
</feature>
<dbReference type="GO" id="GO:0005874">
    <property type="term" value="C:microtubule"/>
    <property type="evidence" value="ECO:0007669"/>
    <property type="project" value="UniProtKB-KW"/>
</dbReference>
<keyword evidence="4" id="KW-0963">Cytoplasm</keyword>
<evidence type="ECO:0000256" key="1">
    <source>
        <dbReference type="ARBA" id="ARBA00004245"/>
    </source>
</evidence>
<dbReference type="SMART" id="SM00129">
    <property type="entry name" value="KISc"/>
    <property type="match status" value="1"/>
</dbReference>
<protein>
    <recommendedName>
        <fullName evidence="6">Kinesin-like protein</fullName>
    </recommendedName>
</protein>
<name>A0A4S2L3A8_9HYME</name>
<dbReference type="GO" id="GO:0007018">
    <property type="term" value="P:microtubule-based movement"/>
    <property type="evidence" value="ECO:0007669"/>
    <property type="project" value="InterPro"/>
</dbReference>
<accession>A0A4S2L3A8</accession>
<gene>
    <name evidence="10" type="ORF">DBV15_11191</name>
</gene>
<evidence type="ECO:0000256" key="7">
    <source>
        <dbReference type="SAM" id="Coils"/>
    </source>
</evidence>
<comment type="similarity">
    <text evidence="5 6">Belongs to the TRAFAC class myosin-kinesin ATPase superfamily. Kinesin family.</text>
</comment>
<keyword evidence="4" id="KW-0206">Cytoskeleton</keyword>
<evidence type="ECO:0000313" key="11">
    <source>
        <dbReference type="Proteomes" id="UP000310200"/>
    </source>
</evidence>
<proteinExistence type="inferred from homology"/>
<feature type="binding site" evidence="5">
    <location>
        <begin position="88"/>
        <end position="95"/>
    </location>
    <ligand>
        <name>ATP</name>
        <dbReference type="ChEBI" id="CHEBI:30616"/>
    </ligand>
</feature>
<keyword evidence="5 6" id="KW-0505">Motor protein</keyword>
<dbReference type="EMBL" id="QBLH01000216">
    <property type="protein sequence ID" value="TGZ57091.1"/>
    <property type="molecule type" value="Genomic_DNA"/>
</dbReference>
<dbReference type="FunFam" id="3.40.850.10:FF:000082">
    <property type="entry name" value="OSM3-like kinesin"/>
    <property type="match status" value="1"/>
</dbReference>
<comment type="caution">
    <text evidence="10">The sequence shown here is derived from an EMBL/GenBank/DDBJ whole genome shotgun (WGS) entry which is preliminary data.</text>
</comment>
<sequence length="858" mass="96112">MSESVKVAVRCRPMSNKELQQGCQNVVTIDPLTKSCTLENTASGSGKVYQFDATFSPSATTESVYEDVGSVIVEAVLEGYNGTVFAYGQTGCGKSFTMRGFIERALEHLFEATSTASSETRYLALLSYLEIYNERLRDLLQDDTGETLTLKEDPTKGTYVAGGLREVTVKDATECATLVQQGDQRRAAAATKMNAASSRSHAVLTLSLEAIAINDDDKRGNAIRRGRLHLVDLAGSERQTRTGATGDRLKEAASINLSLSALGNVISALAAGNGRHVPYRDSKLTRLLRDSLGGNARTLMIACVSPSDIDAEETLSTLRYAARARCIKNKPIVNEDPKDALLRQYQLELQRLRKLLDCSDPLNAGSDFQKDAEEERKKQYSDEVERLRKECESSNLSAQKLKEELEALKFRYKSGLNMTNNIDKNENLSQECEKMNELDKERMERRRKKREAALQDVLRRLEKLTIGGEEIGNAELKKRREKRRKKLEVLVGALEANDANGSVFQVYGQLRSTEDALKKMAKRVKQLEAEAADLQASWDAERRELLRRELLTSQLCDLMVPYLRPGCLFRDIAAMREAATWCDELGRWRLPDVSPHIPLPPAAPTARADILHLTGISSKADHNNNSNNNSSNDENDSDQDNDNEEDGRRDIQKKNGWNAVNTYFRRSRVDTLLAHAREAKTFDPDYEKDEEEQSITVQQLSSSSADWWAVRCQPGNRLSKSGGSEDLGPIAGGSGYLQLNALNLQSSTPIRGESNYSPNQHKSAIRGGWVYDEQPNRPTYNSFINTTKKPPPRILEALPLYPHDDTSFKSPVRLKEMELKEISEDCQERGLPPRLLRSNDTFTRHHPFHVEHTCSPTY</sequence>
<evidence type="ECO:0000256" key="5">
    <source>
        <dbReference type="PROSITE-ProRule" id="PRU00283"/>
    </source>
</evidence>
<dbReference type="STRING" id="300112.A0A4S2L3A8"/>
<feature type="compositionally biased region" description="Acidic residues" evidence="8">
    <location>
        <begin position="633"/>
        <end position="645"/>
    </location>
</feature>
<reference evidence="10 11" key="1">
    <citation type="journal article" date="2019" name="Philos. Trans. R. Soc. Lond., B, Biol. Sci.">
        <title>Ant behaviour and brain gene expression of defending hosts depend on the ecological success of the intruding social parasite.</title>
        <authorList>
            <person name="Kaur R."/>
            <person name="Stoldt M."/>
            <person name="Jongepier E."/>
            <person name="Feldmeyer B."/>
            <person name="Menzel F."/>
            <person name="Bornberg-Bauer E."/>
            <person name="Foitzik S."/>
        </authorList>
    </citation>
    <scope>NUCLEOTIDE SEQUENCE [LARGE SCALE GENOMIC DNA]</scope>
    <source>
        <tissue evidence="10">Whole body</tissue>
    </source>
</reference>
<dbReference type="InterPro" id="IPR019821">
    <property type="entry name" value="Kinesin_motor_CS"/>
</dbReference>
<dbReference type="GO" id="GO:0008017">
    <property type="term" value="F:microtubule binding"/>
    <property type="evidence" value="ECO:0007669"/>
    <property type="project" value="InterPro"/>
</dbReference>
<dbReference type="PROSITE" id="PS50067">
    <property type="entry name" value="KINESIN_MOTOR_2"/>
    <property type="match status" value="1"/>
</dbReference>
<keyword evidence="7" id="KW-0175">Coiled coil</keyword>
<organism evidence="10 11">
    <name type="scientific">Temnothorax longispinosus</name>
    <dbReference type="NCBI Taxonomy" id="300112"/>
    <lineage>
        <taxon>Eukaryota</taxon>
        <taxon>Metazoa</taxon>
        <taxon>Ecdysozoa</taxon>
        <taxon>Arthropoda</taxon>
        <taxon>Hexapoda</taxon>
        <taxon>Insecta</taxon>
        <taxon>Pterygota</taxon>
        <taxon>Neoptera</taxon>
        <taxon>Endopterygota</taxon>
        <taxon>Hymenoptera</taxon>
        <taxon>Apocrita</taxon>
        <taxon>Aculeata</taxon>
        <taxon>Formicoidea</taxon>
        <taxon>Formicidae</taxon>
        <taxon>Myrmicinae</taxon>
        <taxon>Temnothorax</taxon>
    </lineage>
</organism>
<dbReference type="PROSITE" id="PS00411">
    <property type="entry name" value="KINESIN_MOTOR_1"/>
    <property type="match status" value="1"/>
</dbReference>
<dbReference type="GO" id="GO:0003777">
    <property type="term" value="F:microtubule motor activity"/>
    <property type="evidence" value="ECO:0007669"/>
    <property type="project" value="InterPro"/>
</dbReference>
<evidence type="ECO:0000256" key="3">
    <source>
        <dbReference type="ARBA" id="ARBA00022840"/>
    </source>
</evidence>
<comment type="subcellular location">
    <subcellularLocation>
        <location evidence="1">Cytoplasm</location>
        <location evidence="1">Cytoskeleton</location>
    </subcellularLocation>
</comment>
<dbReference type="InterPro" id="IPR027640">
    <property type="entry name" value="Kinesin-like_fam"/>
</dbReference>
<dbReference type="GO" id="GO:0005524">
    <property type="term" value="F:ATP binding"/>
    <property type="evidence" value="ECO:0007669"/>
    <property type="project" value="UniProtKB-UniRule"/>
</dbReference>
<feature type="coiled-coil region" evidence="7">
    <location>
        <begin position="370"/>
        <end position="411"/>
    </location>
</feature>
<evidence type="ECO:0000256" key="4">
    <source>
        <dbReference type="ARBA" id="ARBA00023212"/>
    </source>
</evidence>
<evidence type="ECO:0000256" key="6">
    <source>
        <dbReference type="RuleBase" id="RU000394"/>
    </source>
</evidence>
<evidence type="ECO:0000259" key="9">
    <source>
        <dbReference type="PROSITE" id="PS50067"/>
    </source>
</evidence>